<proteinExistence type="predicted"/>
<comment type="caution">
    <text evidence="6">The sequence shown here is derived from an EMBL/GenBank/DDBJ whole genome shotgun (WGS) entry which is preliminary data.</text>
</comment>
<gene>
    <name evidence="6" type="primary">YAE1</name>
    <name evidence="6" type="ORF">Bhyg_12488</name>
</gene>
<dbReference type="PANTHER" id="PTHR18829">
    <property type="entry name" value="PROTEIN YAE1 HOMOLOG"/>
    <property type="match status" value="1"/>
</dbReference>
<evidence type="ECO:0000313" key="7">
    <source>
        <dbReference type="Proteomes" id="UP001151699"/>
    </source>
</evidence>
<dbReference type="GO" id="GO:0005737">
    <property type="term" value="C:cytoplasm"/>
    <property type="evidence" value="ECO:0007669"/>
    <property type="project" value="UniProtKB-SubCell"/>
</dbReference>
<reference evidence="6" key="1">
    <citation type="submission" date="2022-07" db="EMBL/GenBank/DDBJ databases">
        <authorList>
            <person name="Trinca V."/>
            <person name="Uliana J.V.C."/>
            <person name="Torres T.T."/>
            <person name="Ward R.J."/>
            <person name="Monesi N."/>
        </authorList>
    </citation>
    <scope>NUCLEOTIDE SEQUENCE</scope>
    <source>
        <strain evidence="6">HSMRA1968</strain>
        <tissue evidence="6">Whole embryos</tissue>
    </source>
</reference>
<evidence type="ECO:0000259" key="5">
    <source>
        <dbReference type="Pfam" id="PF09811"/>
    </source>
</evidence>
<evidence type="ECO:0000256" key="1">
    <source>
        <dbReference type="ARBA" id="ARBA00004123"/>
    </source>
</evidence>
<dbReference type="Proteomes" id="UP001151699">
    <property type="component" value="Chromosome X"/>
</dbReference>
<sequence length="125" mass="14037">MCTEHTDNEFDDLASRNYNKLSKSTTKNGYKDGIHDGRESMFQAGFDVGYKEGFKNSFKIGRFHGLTTAAQINTSHDLLLKKPTRGHCQICIDSTLLDKSISEITAAQTSHSQSVNETLNKRYKT</sequence>
<protein>
    <submittedName>
        <fullName evidence="6">Protein YAE1 like</fullName>
    </submittedName>
</protein>
<comment type="subcellular location">
    <subcellularLocation>
        <location evidence="2">Cytoplasm</location>
    </subcellularLocation>
    <subcellularLocation>
        <location evidence="1">Nucleus</location>
    </subcellularLocation>
</comment>
<dbReference type="AlphaFoldDB" id="A0A9Q0MXC1"/>
<dbReference type="Pfam" id="PF09811">
    <property type="entry name" value="Yae1_N"/>
    <property type="match status" value="1"/>
</dbReference>
<name>A0A9Q0MXC1_9DIPT</name>
<evidence type="ECO:0000256" key="3">
    <source>
        <dbReference type="ARBA" id="ARBA00022490"/>
    </source>
</evidence>
<dbReference type="GO" id="GO:0005634">
    <property type="term" value="C:nucleus"/>
    <property type="evidence" value="ECO:0007669"/>
    <property type="project" value="UniProtKB-SubCell"/>
</dbReference>
<organism evidence="6 7">
    <name type="scientific">Pseudolycoriella hygida</name>
    <dbReference type="NCBI Taxonomy" id="35572"/>
    <lineage>
        <taxon>Eukaryota</taxon>
        <taxon>Metazoa</taxon>
        <taxon>Ecdysozoa</taxon>
        <taxon>Arthropoda</taxon>
        <taxon>Hexapoda</taxon>
        <taxon>Insecta</taxon>
        <taxon>Pterygota</taxon>
        <taxon>Neoptera</taxon>
        <taxon>Endopterygota</taxon>
        <taxon>Diptera</taxon>
        <taxon>Nematocera</taxon>
        <taxon>Sciaroidea</taxon>
        <taxon>Sciaridae</taxon>
        <taxon>Pseudolycoriella</taxon>
    </lineage>
</organism>
<dbReference type="InterPro" id="IPR038881">
    <property type="entry name" value="Yae1-like"/>
</dbReference>
<dbReference type="OrthoDB" id="20086at2759"/>
<keyword evidence="4" id="KW-0539">Nucleus</keyword>
<dbReference type="PANTHER" id="PTHR18829:SF0">
    <property type="entry name" value="PROTEIN YAE1 HOMOLOG"/>
    <property type="match status" value="1"/>
</dbReference>
<feature type="domain" description="Essential protein Yae1 N-terminal" evidence="5">
    <location>
        <begin position="29"/>
        <end position="66"/>
    </location>
</feature>
<dbReference type="EMBL" id="WJQU01000003">
    <property type="protein sequence ID" value="KAJ6639741.1"/>
    <property type="molecule type" value="Genomic_DNA"/>
</dbReference>
<evidence type="ECO:0000313" key="6">
    <source>
        <dbReference type="EMBL" id="KAJ6639741.1"/>
    </source>
</evidence>
<dbReference type="InterPro" id="IPR019191">
    <property type="entry name" value="Essential_protein_Yae1_N"/>
</dbReference>
<accession>A0A9Q0MXC1</accession>
<keyword evidence="3" id="KW-0963">Cytoplasm</keyword>
<evidence type="ECO:0000256" key="4">
    <source>
        <dbReference type="ARBA" id="ARBA00023242"/>
    </source>
</evidence>
<keyword evidence="7" id="KW-1185">Reference proteome</keyword>
<evidence type="ECO:0000256" key="2">
    <source>
        <dbReference type="ARBA" id="ARBA00004496"/>
    </source>
</evidence>